<name>A0A8S5MKU4_9CAUD</name>
<accession>A0A8S5MKU4</accession>
<protein>
    <submittedName>
        <fullName evidence="1">Uncharacterized protein</fullName>
    </submittedName>
</protein>
<proteinExistence type="predicted"/>
<evidence type="ECO:0000313" key="1">
    <source>
        <dbReference type="EMBL" id="DAD82671.1"/>
    </source>
</evidence>
<reference evidence="1" key="1">
    <citation type="journal article" date="2021" name="Proc. Natl. Acad. Sci. U.S.A.">
        <title>A Catalog of Tens of Thousands of Viruses from Human Metagenomes Reveals Hidden Associations with Chronic Diseases.</title>
        <authorList>
            <person name="Tisza M.J."/>
            <person name="Buck C.B."/>
        </authorList>
    </citation>
    <scope>NUCLEOTIDE SEQUENCE</scope>
    <source>
        <strain evidence="1">Ctrpg19</strain>
    </source>
</reference>
<sequence>MRLITNKSKNLLYRIVDAGNVSVQFTTSYAVATQRTADSATAIKFKIVAYKGTNYYPLMDMLPVSSVGKFTKTFTTPSTTGFTYVLFGVNGSKIDTACRCDMDLKPSTTYTFTCNFTNITQGSISWKDMMLVEGSTAGEYEPYSYNLLDKWQYAATQTINGVTFTNNGDGTITYNGVTSVGANYSLQSGLKVVAGHKYLSYVGENTNDKISVLLYENEDPYNTFDNRFPNAEGGISTALKNSSALYYQPKPRPNISFSGFILKPQLYDLTLMYGAGKEPTTVEQFYTDHPELKVSPLGFIGLKNLEISNKNIKRLKYKTWNNSLNLIDRNDFKASELVSGVTFTNNGDGSWTLNGTSISQIYWDIINSYIQLNTSHKYLLLGCPKNGSNDLFLYVNNGGALFSFDTGNGSIGTPTKNSGIIAVAISNNMSVDNAIFKPQLYDLTEIYGAGKEPTTVEQFYKDHPLAKTSPLGFSDLGIIPSNGGYILDKYNNLTEELLEENIEKDTVNYHIPDKTNILLNKIEGKTNKIVQLLDKSTVNCSSVNDWTGGAGSDTNLRVANGVVSIDGTLGSYSGVRTQDNKPIIKGHKYYISTWAMCSKNASNVLLPYIYGFSSSTSTLTANEWKNAEQIDTANVSDTTSIGVRYGSGESSEETVVWSVKKPQFFDLTAMYGFGNEPTTVEQFKKDYPQFFDEKLDGIWNVRTSGISTTGKNLFDIDKWIFSVYDVGNGTLIERLSNGAICQGNSGDGSASYSNGWFRPMSYQYPNSIYLQAGTYTLSADYTMIENSAVSTAQVICHLYGDNNYPGSAFTSAPVGSTVKVKSTYTVEEGIYYPIFTLNSGKVKIENIQIELNSTVTDYEPYQENKIDLLSIQTLNGINGVNDYIEVIDKGDGLYDLKKTQNIDSVDLGTLDWVADGPNFYSSSIFSVIKPPVNNSTPANCVCDKYVNCSIDKSFIDGDFGVNTSGVMQFRNSAYTTAAVFKTAMNGVIFYYQLKTPVTATIATNLTYNQISAIRTNGGLLLVNDNNNQKYVQPNVTLKENYQYKS</sequence>
<dbReference type="EMBL" id="BK014923">
    <property type="protein sequence ID" value="DAD82671.1"/>
    <property type="molecule type" value="Genomic_DNA"/>
</dbReference>
<organism evidence="1">
    <name type="scientific">Siphoviridae sp. ctrpg19</name>
    <dbReference type="NCBI Taxonomy" id="2826481"/>
    <lineage>
        <taxon>Viruses</taxon>
        <taxon>Duplodnaviria</taxon>
        <taxon>Heunggongvirae</taxon>
        <taxon>Uroviricota</taxon>
        <taxon>Caudoviricetes</taxon>
    </lineage>
</organism>